<dbReference type="OrthoDB" id="9870765at2"/>
<name>A0A2M8W0G9_9RHOB</name>
<keyword evidence="2" id="KW-1185">Reference proteome</keyword>
<organism evidence="1 2">
    <name type="scientific">Yoonia maricola</name>
    <dbReference type="NCBI Taxonomy" id="420999"/>
    <lineage>
        <taxon>Bacteria</taxon>
        <taxon>Pseudomonadati</taxon>
        <taxon>Pseudomonadota</taxon>
        <taxon>Alphaproteobacteria</taxon>
        <taxon>Rhodobacterales</taxon>
        <taxon>Paracoccaceae</taxon>
        <taxon>Yoonia</taxon>
    </lineage>
</organism>
<sequence length="82" mass="10088">MTYLYPTIQRLSDTGNLMFWLVRHHRQQAKTAPERKRLFTKRQRDDFMLVLRAQWYGFDRNETLYLLKLFDEKYGNAEEQKA</sequence>
<dbReference type="AlphaFoldDB" id="A0A2M8W0G9"/>
<comment type="caution">
    <text evidence="1">The sequence shown here is derived from an EMBL/GenBank/DDBJ whole genome shotgun (WGS) entry which is preliminary data.</text>
</comment>
<protein>
    <submittedName>
        <fullName evidence="1">Uncharacterized protein</fullName>
    </submittedName>
</protein>
<evidence type="ECO:0000313" key="1">
    <source>
        <dbReference type="EMBL" id="PJI84416.1"/>
    </source>
</evidence>
<evidence type="ECO:0000313" key="2">
    <source>
        <dbReference type="Proteomes" id="UP000228531"/>
    </source>
</evidence>
<reference evidence="1 2" key="1">
    <citation type="submission" date="2017-11" db="EMBL/GenBank/DDBJ databases">
        <title>Genomic Encyclopedia of Archaeal and Bacterial Type Strains, Phase II (KMG-II): From Individual Species to Whole Genera.</title>
        <authorList>
            <person name="Goeker M."/>
        </authorList>
    </citation>
    <scope>NUCLEOTIDE SEQUENCE [LARGE SCALE GENOMIC DNA]</scope>
    <source>
        <strain evidence="1 2">DSM 29128</strain>
    </source>
</reference>
<dbReference type="Proteomes" id="UP000228531">
    <property type="component" value="Unassembled WGS sequence"/>
</dbReference>
<dbReference type="RefSeq" id="WP_100369419.1">
    <property type="nucleotide sequence ID" value="NZ_PGTY01000004.1"/>
</dbReference>
<dbReference type="EMBL" id="PGTY01000004">
    <property type="protein sequence ID" value="PJI84416.1"/>
    <property type="molecule type" value="Genomic_DNA"/>
</dbReference>
<accession>A0A2M8W0G9</accession>
<proteinExistence type="predicted"/>
<gene>
    <name evidence="1" type="ORF">BC777_3474</name>
</gene>